<reference evidence="8 11" key="2">
    <citation type="journal article" date="2014" name="BMC Genomics">
        <title>An improved genome release (version Mt4.0) for the model legume Medicago truncatula.</title>
        <authorList>
            <person name="Tang H."/>
            <person name="Krishnakumar V."/>
            <person name="Bidwell S."/>
            <person name="Rosen B."/>
            <person name="Chan A."/>
            <person name="Zhou S."/>
            <person name="Gentzbittel L."/>
            <person name="Childs K.L."/>
            <person name="Yandell M."/>
            <person name="Gundlach H."/>
            <person name="Mayer K.F."/>
            <person name="Schwartz D.C."/>
            <person name="Town C.D."/>
        </authorList>
    </citation>
    <scope>GENOME REANNOTATION</scope>
    <source>
        <strain evidence="10 11">cv. Jemalong A17</strain>
    </source>
</reference>
<comment type="similarity">
    <text evidence="6">Belongs to the AP2/ERF transcription factor family. ERF subfamily.</text>
</comment>
<protein>
    <submittedName>
        <fullName evidence="8">Ethylene response factor</fullName>
    </submittedName>
    <submittedName>
        <fullName evidence="9">Putative transcription factor AP2-EREBP family</fullName>
    </submittedName>
</protein>
<dbReference type="InterPro" id="IPR016177">
    <property type="entry name" value="DNA-bd_dom_sf"/>
</dbReference>
<dbReference type="STRING" id="3880.G7IYV0"/>
<dbReference type="PIRSF" id="PIRSF038123">
    <property type="entry name" value="PTI6"/>
    <property type="match status" value="1"/>
</dbReference>
<proteinExistence type="inferred from homology"/>
<evidence type="ECO:0000313" key="8">
    <source>
        <dbReference type="EMBL" id="AES68869.1"/>
    </source>
</evidence>
<dbReference type="EMBL" id="PSQE01000003">
    <property type="protein sequence ID" value="RHN65762.1"/>
    <property type="molecule type" value="Genomic_DNA"/>
</dbReference>
<dbReference type="CDD" id="cd00018">
    <property type="entry name" value="AP2"/>
    <property type="match status" value="1"/>
</dbReference>
<keyword evidence="3" id="KW-0238">DNA-binding</keyword>
<evidence type="ECO:0000256" key="1">
    <source>
        <dbReference type="ARBA" id="ARBA00004123"/>
    </source>
</evidence>
<dbReference type="EMBL" id="CM001219">
    <property type="protein sequence ID" value="AES68869.1"/>
    <property type="molecule type" value="Genomic_DNA"/>
</dbReference>
<dbReference type="GO" id="GO:0005634">
    <property type="term" value="C:nucleus"/>
    <property type="evidence" value="ECO:0007669"/>
    <property type="project" value="UniProtKB-SubCell"/>
</dbReference>
<gene>
    <name evidence="8" type="ordered locus">MTR_3g017420</name>
    <name evidence="9" type="ORF">MtrunA17_Chr3g0083501</name>
</gene>
<evidence type="ECO:0000259" key="7">
    <source>
        <dbReference type="PROSITE" id="PS51032"/>
    </source>
</evidence>
<evidence type="ECO:0000313" key="10">
    <source>
        <dbReference type="EnsemblPlants" id="AES68869"/>
    </source>
</evidence>
<comment type="subcellular location">
    <subcellularLocation>
        <location evidence="1">Nucleus</location>
    </subcellularLocation>
</comment>
<dbReference type="SUPFAM" id="SSF54171">
    <property type="entry name" value="DNA-binding domain"/>
    <property type="match status" value="1"/>
</dbReference>
<dbReference type="SMART" id="SM00380">
    <property type="entry name" value="AP2"/>
    <property type="match status" value="1"/>
</dbReference>
<dbReference type="InterPro" id="IPR044808">
    <property type="entry name" value="ERF_plant"/>
</dbReference>
<reference evidence="9" key="5">
    <citation type="journal article" date="2018" name="Nat. Plants">
        <title>Whole-genome landscape of Medicago truncatula symbiotic genes.</title>
        <authorList>
            <person name="Pecrix Y."/>
            <person name="Gamas P."/>
            <person name="Carrere S."/>
        </authorList>
    </citation>
    <scope>NUCLEOTIDE SEQUENCE</scope>
    <source>
        <tissue evidence="9">Leaves</tissue>
    </source>
</reference>
<dbReference type="GO" id="GO:0003700">
    <property type="term" value="F:DNA-binding transcription factor activity"/>
    <property type="evidence" value="ECO:0007669"/>
    <property type="project" value="InterPro"/>
</dbReference>
<dbReference type="Proteomes" id="UP000002051">
    <property type="component" value="Chromosome 3"/>
</dbReference>
<keyword evidence="2" id="KW-0805">Transcription regulation</keyword>
<dbReference type="InterPro" id="IPR001471">
    <property type="entry name" value="AP2/ERF_dom"/>
</dbReference>
<reference evidence="12" key="4">
    <citation type="journal article" date="2018" name="Nat. Plants">
        <title>Whole-genome landscape of Medicago truncatula symbiotic genes.</title>
        <authorList>
            <person name="Pecrix Y."/>
            <person name="Staton S.E."/>
            <person name="Sallet E."/>
            <person name="Lelandais-Briere C."/>
            <person name="Moreau S."/>
            <person name="Carrere S."/>
            <person name="Blein T."/>
            <person name="Jardinaud M.F."/>
            <person name="Latrasse D."/>
            <person name="Zouine M."/>
            <person name="Zahm M."/>
            <person name="Kreplak J."/>
            <person name="Mayjonade B."/>
            <person name="Satge C."/>
            <person name="Perez M."/>
            <person name="Cauet S."/>
            <person name="Marande W."/>
            <person name="Chantry-Darmon C."/>
            <person name="Lopez-Roques C."/>
            <person name="Bouchez O."/>
            <person name="Berard A."/>
            <person name="Debelle F."/>
            <person name="Munos S."/>
            <person name="Bendahmane A."/>
            <person name="Berges H."/>
            <person name="Niebel A."/>
            <person name="Buitink J."/>
            <person name="Frugier F."/>
            <person name="Benhamed M."/>
            <person name="Crespi M."/>
            <person name="Gouzy J."/>
            <person name="Gamas P."/>
        </authorList>
    </citation>
    <scope>NUCLEOTIDE SEQUENCE [LARGE SCALE GENOMIC DNA]</scope>
    <source>
        <strain evidence="12">cv. Jemalong A17</strain>
    </source>
</reference>
<dbReference type="AlphaFoldDB" id="G7IYV0"/>
<dbReference type="GO" id="GO:0003677">
    <property type="term" value="F:DNA binding"/>
    <property type="evidence" value="ECO:0007669"/>
    <property type="project" value="UniProtKB-KW"/>
</dbReference>
<evidence type="ECO:0000313" key="9">
    <source>
        <dbReference type="EMBL" id="RHN65762.1"/>
    </source>
</evidence>
<dbReference type="PANTHER" id="PTHR31190:SF142">
    <property type="entry name" value="ETHYLENE-RESPONSIVE TRANSCRIPTION FACTOR RAP2-3"/>
    <property type="match status" value="1"/>
</dbReference>
<evidence type="ECO:0000256" key="3">
    <source>
        <dbReference type="ARBA" id="ARBA00023125"/>
    </source>
</evidence>
<dbReference type="PaxDb" id="3880-AES68869"/>
<feature type="domain" description="AP2/ERF" evidence="7">
    <location>
        <begin position="1"/>
        <end position="51"/>
    </location>
</feature>
<reference evidence="10" key="3">
    <citation type="submission" date="2015-04" db="UniProtKB">
        <authorList>
            <consortium name="EnsemblPlants"/>
        </authorList>
    </citation>
    <scope>IDENTIFICATION</scope>
    <source>
        <strain evidence="10">cv. Jemalong A17</strain>
    </source>
</reference>
<keyword evidence="4" id="KW-0804">Transcription</keyword>
<dbReference type="PANTHER" id="PTHR31190">
    <property type="entry name" value="DNA-BINDING DOMAIN"/>
    <property type="match status" value="1"/>
</dbReference>
<evidence type="ECO:0000256" key="2">
    <source>
        <dbReference type="ARBA" id="ARBA00023015"/>
    </source>
</evidence>
<evidence type="ECO:0000256" key="4">
    <source>
        <dbReference type="ARBA" id="ARBA00023163"/>
    </source>
</evidence>
<evidence type="ECO:0000313" key="11">
    <source>
        <dbReference type="Proteomes" id="UP000002051"/>
    </source>
</evidence>
<evidence type="ECO:0000313" key="12">
    <source>
        <dbReference type="Proteomes" id="UP000265566"/>
    </source>
</evidence>
<keyword evidence="11" id="KW-1185">Reference proteome</keyword>
<dbReference type="HOGENOM" id="CLU_2658182_0_0_1"/>
<dbReference type="Proteomes" id="UP000265566">
    <property type="component" value="Chromosome 3"/>
</dbReference>
<accession>G7IYV0</accession>
<dbReference type="Gene3D" id="3.30.730.10">
    <property type="entry name" value="AP2/ERF domain"/>
    <property type="match status" value="1"/>
</dbReference>
<name>G7IYV0_MEDTR</name>
<dbReference type="EnsemblPlants" id="AES68869">
    <property type="protein sequence ID" value="AES68869"/>
    <property type="gene ID" value="MTR_3g017420"/>
</dbReference>
<sequence>MPWVKWAVEIRDPQQGVRVWLGTFSTVEEAAIIYDVVARCIHDDKTKLNFPETHADVVAPLLQQRSSVLALIKLLY</sequence>
<dbReference type="InterPro" id="IPR036955">
    <property type="entry name" value="AP2/ERF_dom_sf"/>
</dbReference>
<dbReference type="OMA" id="RCIHDDK"/>
<organism evidence="8 11">
    <name type="scientific">Medicago truncatula</name>
    <name type="common">Barrel medic</name>
    <name type="synonym">Medicago tribuloides</name>
    <dbReference type="NCBI Taxonomy" id="3880"/>
    <lineage>
        <taxon>Eukaryota</taxon>
        <taxon>Viridiplantae</taxon>
        <taxon>Streptophyta</taxon>
        <taxon>Embryophyta</taxon>
        <taxon>Tracheophyta</taxon>
        <taxon>Spermatophyta</taxon>
        <taxon>Magnoliopsida</taxon>
        <taxon>eudicotyledons</taxon>
        <taxon>Gunneridae</taxon>
        <taxon>Pentapetalae</taxon>
        <taxon>rosids</taxon>
        <taxon>fabids</taxon>
        <taxon>Fabales</taxon>
        <taxon>Fabaceae</taxon>
        <taxon>Papilionoideae</taxon>
        <taxon>50 kb inversion clade</taxon>
        <taxon>NPAAA clade</taxon>
        <taxon>Hologalegina</taxon>
        <taxon>IRL clade</taxon>
        <taxon>Trifolieae</taxon>
        <taxon>Medicago</taxon>
    </lineage>
</organism>
<reference evidence="8 11" key="1">
    <citation type="journal article" date="2011" name="Nature">
        <title>The Medicago genome provides insight into the evolution of rhizobial symbioses.</title>
        <authorList>
            <person name="Young N.D."/>
            <person name="Debelle F."/>
            <person name="Oldroyd G.E."/>
            <person name="Geurts R."/>
            <person name="Cannon S.B."/>
            <person name="Udvardi M.K."/>
            <person name="Benedito V.A."/>
            <person name="Mayer K.F."/>
            <person name="Gouzy J."/>
            <person name="Schoof H."/>
            <person name="Van de Peer Y."/>
            <person name="Proost S."/>
            <person name="Cook D.R."/>
            <person name="Meyers B.C."/>
            <person name="Spannagl M."/>
            <person name="Cheung F."/>
            <person name="De Mita S."/>
            <person name="Krishnakumar V."/>
            <person name="Gundlach H."/>
            <person name="Zhou S."/>
            <person name="Mudge J."/>
            <person name="Bharti A.K."/>
            <person name="Murray J.D."/>
            <person name="Naoumkina M.A."/>
            <person name="Rosen B."/>
            <person name="Silverstein K.A."/>
            <person name="Tang H."/>
            <person name="Rombauts S."/>
            <person name="Zhao P.X."/>
            <person name="Zhou P."/>
            <person name="Barbe V."/>
            <person name="Bardou P."/>
            <person name="Bechner M."/>
            <person name="Bellec A."/>
            <person name="Berger A."/>
            <person name="Berges H."/>
            <person name="Bidwell S."/>
            <person name="Bisseling T."/>
            <person name="Choisne N."/>
            <person name="Couloux A."/>
            <person name="Denny R."/>
            <person name="Deshpande S."/>
            <person name="Dai X."/>
            <person name="Doyle J.J."/>
            <person name="Dudez A.M."/>
            <person name="Farmer A.D."/>
            <person name="Fouteau S."/>
            <person name="Franken C."/>
            <person name="Gibelin C."/>
            <person name="Gish J."/>
            <person name="Goldstein S."/>
            <person name="Gonzalez A.J."/>
            <person name="Green P.J."/>
            <person name="Hallab A."/>
            <person name="Hartog M."/>
            <person name="Hua A."/>
            <person name="Humphray S.J."/>
            <person name="Jeong D.H."/>
            <person name="Jing Y."/>
            <person name="Jocker A."/>
            <person name="Kenton S.M."/>
            <person name="Kim D.J."/>
            <person name="Klee K."/>
            <person name="Lai H."/>
            <person name="Lang C."/>
            <person name="Lin S."/>
            <person name="Macmil S.L."/>
            <person name="Magdelenat G."/>
            <person name="Matthews L."/>
            <person name="McCorrison J."/>
            <person name="Monaghan E.L."/>
            <person name="Mun J.H."/>
            <person name="Najar F.Z."/>
            <person name="Nicholson C."/>
            <person name="Noirot C."/>
            <person name="O'Bleness M."/>
            <person name="Paule C.R."/>
            <person name="Poulain J."/>
            <person name="Prion F."/>
            <person name="Qin B."/>
            <person name="Qu C."/>
            <person name="Retzel E.F."/>
            <person name="Riddle C."/>
            <person name="Sallet E."/>
            <person name="Samain S."/>
            <person name="Samson N."/>
            <person name="Sanders I."/>
            <person name="Saurat O."/>
            <person name="Scarpelli C."/>
            <person name="Schiex T."/>
            <person name="Segurens B."/>
            <person name="Severin A.J."/>
            <person name="Sherrier D.J."/>
            <person name="Shi R."/>
            <person name="Sims S."/>
            <person name="Singer S.R."/>
            <person name="Sinharoy S."/>
            <person name="Sterck L."/>
            <person name="Viollet A."/>
            <person name="Wang B.B."/>
            <person name="Wang K."/>
            <person name="Wang M."/>
            <person name="Wang X."/>
            <person name="Warfsmann J."/>
            <person name="Weissenbach J."/>
            <person name="White D.D."/>
            <person name="White J.D."/>
            <person name="Wiley G.B."/>
            <person name="Wincker P."/>
            <person name="Xing Y."/>
            <person name="Yang L."/>
            <person name="Yao Z."/>
            <person name="Ying F."/>
            <person name="Zhai J."/>
            <person name="Zhou L."/>
            <person name="Zuber A."/>
            <person name="Denarie J."/>
            <person name="Dixon R.A."/>
            <person name="May G.D."/>
            <person name="Schwartz D.C."/>
            <person name="Rogers J."/>
            <person name="Quetier F."/>
            <person name="Town C.D."/>
            <person name="Roe B.A."/>
        </authorList>
    </citation>
    <scope>NUCLEOTIDE SEQUENCE [LARGE SCALE GENOMIC DNA]</scope>
    <source>
        <strain evidence="8">A17</strain>
        <strain evidence="10 11">cv. Jemalong A17</strain>
    </source>
</reference>
<keyword evidence="5" id="KW-0539">Nucleus</keyword>
<evidence type="ECO:0000256" key="6">
    <source>
        <dbReference type="ARBA" id="ARBA00024343"/>
    </source>
</evidence>
<dbReference type="GO" id="GO:0009873">
    <property type="term" value="P:ethylene-activated signaling pathway"/>
    <property type="evidence" value="ECO:0007669"/>
    <property type="project" value="InterPro"/>
</dbReference>
<dbReference type="PROSITE" id="PS51032">
    <property type="entry name" value="AP2_ERF"/>
    <property type="match status" value="1"/>
</dbReference>
<dbReference type="Gramene" id="rna13649">
    <property type="protein sequence ID" value="RHN65762.1"/>
    <property type="gene ID" value="gene13649"/>
</dbReference>
<evidence type="ECO:0000256" key="5">
    <source>
        <dbReference type="ARBA" id="ARBA00023242"/>
    </source>
</evidence>